<dbReference type="PROSITE" id="PS50082">
    <property type="entry name" value="WD_REPEATS_2"/>
    <property type="match status" value="3"/>
</dbReference>
<sequence>MNGDDKFQDNITCGNRNWTDDLPICQFTGCGHSQNQVYLRDGRIKDSHGDYEKKLYCCYDLHNFLYSVCSGFNGVRVSDFCLSRMTADILLGGGIAAGKSDEDIKELLKTTFLSAEKGYNTSIDNLLATKQQLQFQILDLSQYEISQKYEDVLNRLNAINKELSIGSSVLIALITNKKLYIANLGICRALLVKNDVKNDVLRVIQVTVDHNLSNEDELLRLYGLGLDAGSLKQKISTTRCIGNYIGKGGYKDSELLSQASSEPISSNPEIIGPITIDESARFLLLLSGGLCKVLMELFSEDLNIVNKELVSIVVQQFNKQSTLVGVSQSTINHISQLHHDFYLKKKVSGDEYPFNARDDMTLMIRNFSFDMPNSIENNKQPSMASSLSGTPIANTNTSYSSTNTSINYSSYPTYMGNYFSSTFNMSDIEDHTDHLDAVSDSDDDLFQNIQENDLSEHYLVIILRQLIDSGEIHLLSHTPMREGQLPKITKGPNMEKLKESPLYNQIRSSSGFGKQVDENIDSKWSMLKILNNRQNYGTMLRNEKCKINNLFLPNQSERPLVRLDSKVFCGSFTRDGSRFVTGSQDQEIRIFDSSTSNYNELNHIQAKHVSWCILDIAFSPCSKYFAYSTWAECLHICPLSGEDEDIKCLNLNTGVNRFGAFSLAFSNNGKEIISGGSDASVYIFDRERNERTLKVPVRKDGLATDVNCVGFVDESSQLFYSGSDDACIRIWDRRCLNENDPEASGLLLGHIDGITYIDSKNDGRYLLSNSKDQSLKLWDMRHFSPKECEGNIRQVLQSRNWDYRWDKVPKSYYNATKPIEGDTSIVTLKGHRVQKSLIRAKFSPAATTGQRYIYTGCSTGRLIIYDILTGKMVGGGIEGHKDIVRDVAWHPKRNEILTSSWDYSVNINTFQDKSTEKKRTRGNVMPHDYMGDDDGNLMDIAPPLRRSRRIAQRQASGSSSSRSTERN</sequence>
<dbReference type="InterPro" id="IPR036457">
    <property type="entry name" value="PPM-type-like_dom_sf"/>
</dbReference>
<feature type="repeat" description="WD" evidence="1">
    <location>
        <begin position="747"/>
        <end position="781"/>
    </location>
</feature>
<proteinExistence type="predicted"/>
<dbReference type="InterPro" id="IPR036322">
    <property type="entry name" value="WD40_repeat_dom_sf"/>
</dbReference>
<dbReference type="SMART" id="SM00332">
    <property type="entry name" value="PP2Cc"/>
    <property type="match status" value="1"/>
</dbReference>
<dbReference type="SUPFAM" id="SSF50978">
    <property type="entry name" value="WD40 repeat-like"/>
    <property type="match status" value="1"/>
</dbReference>
<dbReference type="SMART" id="SM00320">
    <property type="entry name" value="WD40"/>
    <property type="match status" value="7"/>
</dbReference>
<feature type="repeat" description="WD" evidence="1">
    <location>
        <begin position="699"/>
        <end position="732"/>
    </location>
</feature>
<dbReference type="InterPro" id="IPR015943">
    <property type="entry name" value="WD40/YVTN_repeat-like_dom_sf"/>
</dbReference>
<dbReference type="Pfam" id="PF00481">
    <property type="entry name" value="PP2C"/>
    <property type="match status" value="1"/>
</dbReference>
<organism evidence="4 5">
    <name type="scientific">Clunio marinus</name>
    <dbReference type="NCBI Taxonomy" id="568069"/>
    <lineage>
        <taxon>Eukaryota</taxon>
        <taxon>Metazoa</taxon>
        <taxon>Ecdysozoa</taxon>
        <taxon>Arthropoda</taxon>
        <taxon>Hexapoda</taxon>
        <taxon>Insecta</taxon>
        <taxon>Pterygota</taxon>
        <taxon>Neoptera</taxon>
        <taxon>Endopterygota</taxon>
        <taxon>Diptera</taxon>
        <taxon>Nematocera</taxon>
        <taxon>Chironomoidea</taxon>
        <taxon>Chironomidae</taxon>
        <taxon>Clunio</taxon>
    </lineage>
</organism>
<dbReference type="OrthoDB" id="63070at2759"/>
<dbReference type="InterPro" id="IPR051859">
    <property type="entry name" value="DCAF"/>
</dbReference>
<dbReference type="GO" id="GO:0043161">
    <property type="term" value="P:proteasome-mediated ubiquitin-dependent protein catabolic process"/>
    <property type="evidence" value="ECO:0007669"/>
    <property type="project" value="TreeGrafter"/>
</dbReference>
<feature type="region of interest" description="Disordered" evidence="2">
    <location>
        <begin position="914"/>
        <end position="940"/>
    </location>
</feature>
<keyword evidence="5" id="KW-1185">Reference proteome</keyword>
<dbReference type="PANTHER" id="PTHR19847">
    <property type="entry name" value="DDB1- AND CUL4-ASSOCIATED FACTOR 11"/>
    <property type="match status" value="1"/>
</dbReference>
<name>A0A1J1HNH9_9DIPT</name>
<dbReference type="AlphaFoldDB" id="A0A1J1HNH9"/>
<dbReference type="Gene3D" id="3.60.40.10">
    <property type="entry name" value="PPM-type phosphatase domain"/>
    <property type="match status" value="1"/>
</dbReference>
<evidence type="ECO:0000313" key="5">
    <source>
        <dbReference type="Proteomes" id="UP000183832"/>
    </source>
</evidence>
<dbReference type="SUPFAM" id="SSF81606">
    <property type="entry name" value="PP2C-like"/>
    <property type="match status" value="1"/>
</dbReference>
<feature type="domain" description="PPM-type phosphatase" evidence="3">
    <location>
        <begin position="29"/>
        <end position="367"/>
    </location>
</feature>
<evidence type="ECO:0000256" key="1">
    <source>
        <dbReference type="PROSITE-ProRule" id="PRU00221"/>
    </source>
</evidence>
<feature type="repeat" description="WD" evidence="1">
    <location>
        <begin position="877"/>
        <end position="907"/>
    </location>
</feature>
<dbReference type="Pfam" id="PF00400">
    <property type="entry name" value="WD40"/>
    <property type="match status" value="5"/>
</dbReference>
<dbReference type="PROSITE" id="PS50294">
    <property type="entry name" value="WD_REPEATS_REGION"/>
    <property type="match status" value="1"/>
</dbReference>
<dbReference type="Gene3D" id="2.130.10.10">
    <property type="entry name" value="YVTN repeat-like/Quinoprotein amine dehydrogenase"/>
    <property type="match status" value="2"/>
</dbReference>
<reference evidence="4 5" key="1">
    <citation type="submission" date="2015-04" db="EMBL/GenBank/DDBJ databases">
        <authorList>
            <person name="Syromyatnikov M.Y."/>
            <person name="Popov V.N."/>
        </authorList>
    </citation>
    <scope>NUCLEOTIDE SEQUENCE [LARGE SCALE GENOMIC DNA]</scope>
</reference>
<dbReference type="CDD" id="cd00143">
    <property type="entry name" value="PP2Cc"/>
    <property type="match status" value="1"/>
</dbReference>
<gene>
    <name evidence="4" type="ORF">CLUMA_CG003241</name>
</gene>
<protein>
    <submittedName>
        <fullName evidence="4">CLUMA_CG003241, isoform A</fullName>
    </submittedName>
</protein>
<evidence type="ECO:0000259" key="3">
    <source>
        <dbReference type="PROSITE" id="PS51746"/>
    </source>
</evidence>
<dbReference type="PANTHER" id="PTHR19847:SF7">
    <property type="entry name" value="DDB1- AND CUL4-ASSOCIATED FACTOR 11"/>
    <property type="match status" value="1"/>
</dbReference>
<dbReference type="InterPro" id="IPR001680">
    <property type="entry name" value="WD40_rpt"/>
</dbReference>
<evidence type="ECO:0000256" key="2">
    <source>
        <dbReference type="SAM" id="MobiDB-lite"/>
    </source>
</evidence>
<keyword evidence="1" id="KW-0853">WD repeat</keyword>
<dbReference type="Proteomes" id="UP000183832">
    <property type="component" value="Unassembled WGS sequence"/>
</dbReference>
<dbReference type="PROSITE" id="PS51746">
    <property type="entry name" value="PPM_2"/>
    <property type="match status" value="1"/>
</dbReference>
<dbReference type="EMBL" id="CVRI01000013">
    <property type="protein sequence ID" value="CRK89608.1"/>
    <property type="molecule type" value="Genomic_DNA"/>
</dbReference>
<dbReference type="STRING" id="568069.A0A1J1HNH9"/>
<evidence type="ECO:0000313" key="4">
    <source>
        <dbReference type="EMBL" id="CRK89608.1"/>
    </source>
</evidence>
<accession>A0A1J1HNH9</accession>
<dbReference type="InterPro" id="IPR001932">
    <property type="entry name" value="PPM-type_phosphatase-like_dom"/>
</dbReference>
<dbReference type="GO" id="GO:0080008">
    <property type="term" value="C:Cul4-RING E3 ubiquitin ligase complex"/>
    <property type="evidence" value="ECO:0007669"/>
    <property type="project" value="TreeGrafter"/>
</dbReference>